<dbReference type="GO" id="GO:0022857">
    <property type="term" value="F:transmembrane transporter activity"/>
    <property type="evidence" value="ECO:0007669"/>
    <property type="project" value="InterPro"/>
</dbReference>
<keyword evidence="6 8" id="KW-1133">Transmembrane helix</keyword>
<evidence type="ECO:0000256" key="4">
    <source>
        <dbReference type="ARBA" id="ARBA00022475"/>
    </source>
</evidence>
<protein>
    <submittedName>
        <fullName evidence="9">Uncharacterized protein</fullName>
    </submittedName>
</protein>
<evidence type="ECO:0000256" key="5">
    <source>
        <dbReference type="ARBA" id="ARBA00022692"/>
    </source>
</evidence>
<dbReference type="AlphaFoldDB" id="A0AB33J3H1"/>
<dbReference type="PANTHER" id="PTHR30047:SF7">
    <property type="entry name" value="HIGH-AFFINITY CHOLINE TRANSPORT PROTEIN"/>
    <property type="match status" value="1"/>
</dbReference>
<organism evidence="9">
    <name type="scientific">Prevotella sp. GTC17254</name>
    <dbReference type="NCBI Taxonomy" id="3236794"/>
    <lineage>
        <taxon>Bacteria</taxon>
        <taxon>Pseudomonadati</taxon>
        <taxon>Bacteroidota</taxon>
        <taxon>Bacteroidia</taxon>
        <taxon>Bacteroidales</taxon>
        <taxon>Prevotellaceae</taxon>
        <taxon>Prevotella</taxon>
    </lineage>
</organism>
<feature type="transmembrane region" description="Helical" evidence="8">
    <location>
        <begin position="51"/>
        <end position="69"/>
    </location>
</feature>
<gene>
    <name evidence="9" type="ORF">GTC17254_17090</name>
</gene>
<keyword evidence="4" id="KW-1003">Cell membrane</keyword>
<comment type="similarity">
    <text evidence="2">Belongs to the BCCT transporter (TC 2.A.15) family.</text>
</comment>
<evidence type="ECO:0000256" key="2">
    <source>
        <dbReference type="ARBA" id="ARBA00005658"/>
    </source>
</evidence>
<reference evidence="9" key="1">
    <citation type="submission" date="2024-07" db="EMBL/GenBank/DDBJ databases">
        <title>Complete genome sequence of Prevotella sp. YM-2024 GTC17254.</title>
        <authorList>
            <person name="Hayashi M."/>
            <person name="Muto Y."/>
            <person name="Tanaka K."/>
            <person name="Niwa H."/>
        </authorList>
    </citation>
    <scope>NUCLEOTIDE SEQUENCE</scope>
    <source>
        <strain evidence="9">GTC17254</strain>
    </source>
</reference>
<sequence>MILQKSTFTRTVAYPGLFLLIVLSLVCTLFPEWTSGMLTTIQSAIYKNLSWSYILLVSFFFIFLMVLAFSKLGNIRLGAADSNLQYIPITYYSDGRTGNDIQYLNKEEIIADVLREYERYLSVVSDDEKAMMFVDKEKYKS</sequence>
<keyword evidence="5 8" id="KW-0812">Transmembrane</keyword>
<evidence type="ECO:0000256" key="8">
    <source>
        <dbReference type="SAM" id="Phobius"/>
    </source>
</evidence>
<dbReference type="InterPro" id="IPR000060">
    <property type="entry name" value="BCCT_transptr"/>
</dbReference>
<accession>A0AB33J3H1</accession>
<keyword evidence="3" id="KW-0813">Transport</keyword>
<evidence type="ECO:0000256" key="6">
    <source>
        <dbReference type="ARBA" id="ARBA00022989"/>
    </source>
</evidence>
<feature type="transmembrane region" description="Helical" evidence="8">
    <location>
        <begin position="12"/>
        <end position="31"/>
    </location>
</feature>
<evidence type="ECO:0000256" key="7">
    <source>
        <dbReference type="ARBA" id="ARBA00023136"/>
    </source>
</evidence>
<name>A0AB33J3H1_9BACT</name>
<evidence type="ECO:0000256" key="1">
    <source>
        <dbReference type="ARBA" id="ARBA00004651"/>
    </source>
</evidence>
<dbReference type="EMBL" id="AP035786">
    <property type="protein sequence ID" value="BFO74112.1"/>
    <property type="molecule type" value="Genomic_DNA"/>
</dbReference>
<evidence type="ECO:0000256" key="3">
    <source>
        <dbReference type="ARBA" id="ARBA00022448"/>
    </source>
</evidence>
<keyword evidence="7 8" id="KW-0472">Membrane</keyword>
<comment type="subcellular location">
    <subcellularLocation>
        <location evidence="1">Cell membrane</location>
        <topology evidence="1">Multi-pass membrane protein</topology>
    </subcellularLocation>
</comment>
<proteinExistence type="inferred from homology"/>
<dbReference type="Pfam" id="PF02028">
    <property type="entry name" value="BCCT"/>
    <property type="match status" value="1"/>
</dbReference>
<evidence type="ECO:0000313" key="9">
    <source>
        <dbReference type="EMBL" id="BFO74112.1"/>
    </source>
</evidence>
<dbReference type="GO" id="GO:0005886">
    <property type="term" value="C:plasma membrane"/>
    <property type="evidence" value="ECO:0007669"/>
    <property type="project" value="UniProtKB-SubCell"/>
</dbReference>
<dbReference type="PANTHER" id="PTHR30047">
    <property type="entry name" value="HIGH-AFFINITY CHOLINE TRANSPORT PROTEIN-RELATED"/>
    <property type="match status" value="1"/>
</dbReference>